<dbReference type="EMBL" id="LAZR01068320">
    <property type="protein sequence ID" value="KKK49861.1"/>
    <property type="molecule type" value="Genomic_DNA"/>
</dbReference>
<reference evidence="1" key="1">
    <citation type="journal article" date="2015" name="Nature">
        <title>Complex archaea that bridge the gap between prokaryotes and eukaryotes.</title>
        <authorList>
            <person name="Spang A."/>
            <person name="Saw J.H."/>
            <person name="Jorgensen S.L."/>
            <person name="Zaremba-Niedzwiedzka K."/>
            <person name="Martijn J."/>
            <person name="Lind A.E."/>
            <person name="van Eijk R."/>
            <person name="Schleper C."/>
            <person name="Guy L."/>
            <person name="Ettema T.J."/>
        </authorList>
    </citation>
    <scope>NUCLEOTIDE SEQUENCE</scope>
</reference>
<comment type="caution">
    <text evidence="1">The sequence shown here is derived from an EMBL/GenBank/DDBJ whole genome shotgun (WGS) entry which is preliminary data.</text>
</comment>
<feature type="non-terminal residue" evidence="1">
    <location>
        <position position="34"/>
    </location>
</feature>
<sequence length="34" mass="3906">MPVNYEKYELILEKLALGKSWKLVASEMSCSRST</sequence>
<name>A0A0F8YP78_9ZZZZ</name>
<organism evidence="1">
    <name type="scientific">marine sediment metagenome</name>
    <dbReference type="NCBI Taxonomy" id="412755"/>
    <lineage>
        <taxon>unclassified sequences</taxon>
        <taxon>metagenomes</taxon>
        <taxon>ecological metagenomes</taxon>
    </lineage>
</organism>
<proteinExistence type="predicted"/>
<protein>
    <submittedName>
        <fullName evidence="1">Uncharacterized protein</fullName>
    </submittedName>
</protein>
<gene>
    <name evidence="1" type="ORF">LCGC14_3130780</name>
</gene>
<accession>A0A0F8YP78</accession>
<dbReference type="AlphaFoldDB" id="A0A0F8YP78"/>
<evidence type="ECO:0000313" key="1">
    <source>
        <dbReference type="EMBL" id="KKK49861.1"/>
    </source>
</evidence>